<dbReference type="HOGENOM" id="CLU_1198790_0_0_5"/>
<dbReference type="Proteomes" id="UP000003635">
    <property type="component" value="Unassembled WGS sequence"/>
</dbReference>
<organism evidence="2 3">
    <name type="scientific">Oceanicola granulosus (strain ATCC BAA-861 / DSM 15982 / KCTC 12143 / HTCC2516)</name>
    <dbReference type="NCBI Taxonomy" id="314256"/>
    <lineage>
        <taxon>Bacteria</taxon>
        <taxon>Pseudomonadati</taxon>
        <taxon>Pseudomonadota</taxon>
        <taxon>Alphaproteobacteria</taxon>
        <taxon>Rhodobacterales</taxon>
        <taxon>Roseobacteraceae</taxon>
        <taxon>Oceanicola</taxon>
    </lineage>
</organism>
<keyword evidence="1" id="KW-0732">Signal</keyword>
<keyword evidence="3" id="KW-1185">Reference proteome</keyword>
<comment type="caution">
    <text evidence="2">The sequence shown here is derived from an EMBL/GenBank/DDBJ whole genome shotgun (WGS) entry which is preliminary data.</text>
</comment>
<proteinExistence type="predicted"/>
<evidence type="ECO:0000313" key="3">
    <source>
        <dbReference type="Proteomes" id="UP000003635"/>
    </source>
</evidence>
<dbReference type="AlphaFoldDB" id="Q2CB67"/>
<evidence type="ECO:0000256" key="1">
    <source>
        <dbReference type="SAM" id="SignalP"/>
    </source>
</evidence>
<name>Q2CB67_OCEGH</name>
<feature type="chain" id="PRO_5004207085" description="Secreted protein" evidence="1">
    <location>
        <begin position="24"/>
        <end position="231"/>
    </location>
</feature>
<evidence type="ECO:0000313" key="2">
    <source>
        <dbReference type="EMBL" id="EAR49918.1"/>
    </source>
</evidence>
<reference evidence="2 3" key="1">
    <citation type="journal article" date="2010" name="J. Bacteriol.">
        <title>Genome sequences of Oceanicola granulosus HTCC2516(T) and Oceanicola batsensis HTCC2597(TDelta).</title>
        <authorList>
            <person name="Thrash J.C."/>
            <person name="Cho J.C."/>
            <person name="Vergin K.L."/>
            <person name="Giovannoni S.J."/>
        </authorList>
    </citation>
    <scope>NUCLEOTIDE SEQUENCE [LARGE SCALE GENOMIC DNA]</scope>
    <source>
        <strain evidence="3">ATCC BAA-861 / DSM 15982 / KCTC 12143 / HTCC2516</strain>
    </source>
</reference>
<sequence length="231" mass="24778">MTVRAPLLLALAATLLAATSAAATPPRVVNMFDRLFGRTDGSVLILREVTDNHGLHTVRQIDTLLITRDLATGGDTRYRAVDRILDLGPEADPRIAAPVLVDPVNPYRARAADGAWPLDDPRFGEEVTLGPMGLELTTYDGETFELPLENFSAHLERTLAATRAVLPPVEVDGAEAADSFDAAAYDSPLEECSGVTGMRLGPDEPALALVACEDLETGQQVRVWVVVPPLE</sequence>
<accession>Q2CB67</accession>
<protein>
    <recommendedName>
        <fullName evidence="4">Secreted protein</fullName>
    </recommendedName>
</protein>
<gene>
    <name evidence="2" type="ORF">OG2516_16826</name>
</gene>
<evidence type="ECO:0008006" key="4">
    <source>
        <dbReference type="Google" id="ProtNLM"/>
    </source>
</evidence>
<dbReference type="STRING" id="314256.OG2516_16826"/>
<feature type="signal peptide" evidence="1">
    <location>
        <begin position="1"/>
        <end position="23"/>
    </location>
</feature>
<dbReference type="EMBL" id="AAOT01000042">
    <property type="protein sequence ID" value="EAR49918.1"/>
    <property type="molecule type" value="Genomic_DNA"/>
</dbReference>